<comment type="caution">
    <text evidence="2">The sequence shown here is derived from an EMBL/GenBank/DDBJ whole genome shotgun (WGS) entry which is preliminary data.</text>
</comment>
<keyword evidence="1" id="KW-0732">Signal</keyword>
<evidence type="ECO:0000313" key="3">
    <source>
        <dbReference type="Proteomes" id="UP000218238"/>
    </source>
</evidence>
<evidence type="ECO:0000256" key="1">
    <source>
        <dbReference type="SAM" id="SignalP"/>
    </source>
</evidence>
<keyword evidence="3" id="KW-1185">Reference proteome</keyword>
<sequence length="118" mass="11958">MLKKSFALGLLAAFALAPAAFAGDQVQGNVTNTQITSGNYGNGNVTGITNSTKVNQSQIKYKSGGYWCRGGSGNQIQGNVTNTAIATANVGLGNVTGIVNSTGVSQHQVAGSGCHYGY</sequence>
<proteinExistence type="predicted"/>
<feature type="signal peptide" evidence="1">
    <location>
        <begin position="1"/>
        <end position="22"/>
    </location>
</feature>
<feature type="chain" id="PRO_5013127515" description="Filamentous hemagglutinin" evidence="1">
    <location>
        <begin position="23"/>
        <end position="118"/>
    </location>
</feature>
<accession>A0A2A2TMJ7</accession>
<reference evidence="2 3" key="1">
    <citation type="submission" date="2017-08" db="EMBL/GenBank/DDBJ databases">
        <title>Draft genome sequence of filamentous cyanobacterium Calothrix elsteri CCALA 953.</title>
        <authorList>
            <person name="Gagunashvili A.N."/>
            <person name="Elster J."/>
            <person name="Andresson O.S."/>
        </authorList>
    </citation>
    <scope>NUCLEOTIDE SEQUENCE [LARGE SCALE GENOMIC DNA]</scope>
    <source>
        <strain evidence="2 3">CCALA 953</strain>
    </source>
</reference>
<name>A0A2A2TMJ7_9CYAN</name>
<evidence type="ECO:0000313" key="2">
    <source>
        <dbReference type="EMBL" id="PAX59627.1"/>
    </source>
</evidence>
<evidence type="ECO:0008006" key="4">
    <source>
        <dbReference type="Google" id="ProtNLM"/>
    </source>
</evidence>
<organism evidence="2 3">
    <name type="scientific">Brunnivagina elsteri CCALA 953</name>
    <dbReference type="NCBI Taxonomy" id="987040"/>
    <lineage>
        <taxon>Bacteria</taxon>
        <taxon>Bacillati</taxon>
        <taxon>Cyanobacteriota</taxon>
        <taxon>Cyanophyceae</taxon>
        <taxon>Nostocales</taxon>
        <taxon>Calotrichaceae</taxon>
        <taxon>Brunnivagina</taxon>
    </lineage>
</organism>
<protein>
    <recommendedName>
        <fullName evidence="4">Filamentous hemagglutinin</fullName>
    </recommendedName>
</protein>
<dbReference type="EMBL" id="NTFS01000043">
    <property type="protein sequence ID" value="PAX59627.1"/>
    <property type="molecule type" value="Genomic_DNA"/>
</dbReference>
<gene>
    <name evidence="2" type="ORF">CK510_06085</name>
</gene>
<dbReference type="RefSeq" id="WP_095720842.1">
    <property type="nucleotide sequence ID" value="NZ_NTFS01000043.1"/>
</dbReference>
<dbReference type="AlphaFoldDB" id="A0A2A2TMJ7"/>
<dbReference type="Proteomes" id="UP000218238">
    <property type="component" value="Unassembled WGS sequence"/>
</dbReference>